<reference evidence="7 8" key="1">
    <citation type="submission" date="2020-08" db="EMBL/GenBank/DDBJ databases">
        <title>The Agave Microbiome: Exploring the role of microbial communities in plant adaptations to desert environments.</title>
        <authorList>
            <person name="Partida-Martinez L.P."/>
        </authorList>
    </citation>
    <scope>NUCLEOTIDE SEQUENCE [LARGE SCALE GENOMIC DNA]</scope>
    <source>
        <strain evidence="7 8">RAS26</strain>
    </source>
</reference>
<protein>
    <submittedName>
        <fullName evidence="7">Putative membrane protein</fullName>
    </submittedName>
</protein>
<name>A0A7W4Y910_9CELL</name>
<dbReference type="AlphaFoldDB" id="A0A7W4Y910"/>
<keyword evidence="3 5" id="KW-1133">Transmembrane helix</keyword>
<dbReference type="InterPro" id="IPR003807">
    <property type="entry name" value="DUF202"/>
</dbReference>
<evidence type="ECO:0000256" key="3">
    <source>
        <dbReference type="ARBA" id="ARBA00022989"/>
    </source>
</evidence>
<dbReference type="Pfam" id="PF02656">
    <property type="entry name" value="DUF202"/>
    <property type="match status" value="1"/>
</dbReference>
<proteinExistence type="predicted"/>
<dbReference type="RefSeq" id="WP_183294241.1">
    <property type="nucleotide sequence ID" value="NZ_JACHVX010000001.1"/>
</dbReference>
<gene>
    <name evidence="7" type="ORF">FHR80_000069</name>
</gene>
<evidence type="ECO:0000256" key="1">
    <source>
        <dbReference type="ARBA" id="ARBA00004127"/>
    </source>
</evidence>
<sequence>MSAAPPPGLQPERTALAWRRTALGLATGSLVAGRLLAPGLGLWAWWVAAIGVVLAGSLAVVAHRRSERTHRGGRLVTACAGVALLLGVVAAAFVLRAAP</sequence>
<dbReference type="GO" id="GO:0012505">
    <property type="term" value="C:endomembrane system"/>
    <property type="evidence" value="ECO:0007669"/>
    <property type="project" value="UniProtKB-SubCell"/>
</dbReference>
<evidence type="ECO:0000256" key="2">
    <source>
        <dbReference type="ARBA" id="ARBA00022692"/>
    </source>
</evidence>
<comment type="caution">
    <text evidence="7">The sequence shown here is derived from an EMBL/GenBank/DDBJ whole genome shotgun (WGS) entry which is preliminary data.</text>
</comment>
<evidence type="ECO:0000256" key="4">
    <source>
        <dbReference type="ARBA" id="ARBA00023136"/>
    </source>
</evidence>
<comment type="subcellular location">
    <subcellularLocation>
        <location evidence="1">Endomembrane system</location>
        <topology evidence="1">Multi-pass membrane protein</topology>
    </subcellularLocation>
</comment>
<keyword evidence="2 5" id="KW-0812">Transmembrane</keyword>
<reference evidence="7 8" key="2">
    <citation type="submission" date="2020-08" db="EMBL/GenBank/DDBJ databases">
        <authorList>
            <person name="Partida-Martinez L."/>
            <person name="Huntemann M."/>
            <person name="Clum A."/>
            <person name="Wang J."/>
            <person name="Palaniappan K."/>
            <person name="Ritter S."/>
            <person name="Chen I.-M."/>
            <person name="Stamatis D."/>
            <person name="Reddy T."/>
            <person name="O'Malley R."/>
            <person name="Daum C."/>
            <person name="Shapiro N."/>
            <person name="Ivanova N."/>
            <person name="Kyrpides N."/>
            <person name="Woyke T."/>
        </authorList>
    </citation>
    <scope>NUCLEOTIDE SEQUENCE [LARGE SCALE GENOMIC DNA]</scope>
    <source>
        <strain evidence="7 8">RAS26</strain>
    </source>
</reference>
<accession>A0A7W4Y910</accession>
<evidence type="ECO:0000259" key="6">
    <source>
        <dbReference type="Pfam" id="PF02656"/>
    </source>
</evidence>
<feature type="transmembrane region" description="Helical" evidence="5">
    <location>
        <begin position="43"/>
        <end position="63"/>
    </location>
</feature>
<feature type="transmembrane region" description="Helical" evidence="5">
    <location>
        <begin position="75"/>
        <end position="95"/>
    </location>
</feature>
<organism evidence="7 8">
    <name type="scientific">Cellulomonas cellasea</name>
    <dbReference type="NCBI Taxonomy" id="43670"/>
    <lineage>
        <taxon>Bacteria</taxon>
        <taxon>Bacillati</taxon>
        <taxon>Actinomycetota</taxon>
        <taxon>Actinomycetes</taxon>
        <taxon>Micrococcales</taxon>
        <taxon>Cellulomonadaceae</taxon>
        <taxon>Cellulomonas</taxon>
    </lineage>
</organism>
<feature type="domain" description="DUF202" evidence="6">
    <location>
        <begin position="7"/>
        <end position="71"/>
    </location>
</feature>
<dbReference type="EMBL" id="JACHVX010000001">
    <property type="protein sequence ID" value="MBB2921175.1"/>
    <property type="molecule type" value="Genomic_DNA"/>
</dbReference>
<evidence type="ECO:0000256" key="5">
    <source>
        <dbReference type="SAM" id="Phobius"/>
    </source>
</evidence>
<evidence type="ECO:0000313" key="7">
    <source>
        <dbReference type="EMBL" id="MBB2921175.1"/>
    </source>
</evidence>
<evidence type="ECO:0000313" key="8">
    <source>
        <dbReference type="Proteomes" id="UP000518206"/>
    </source>
</evidence>
<keyword evidence="4 5" id="KW-0472">Membrane</keyword>
<dbReference type="Proteomes" id="UP000518206">
    <property type="component" value="Unassembled WGS sequence"/>
</dbReference>